<dbReference type="PANTHER" id="PTHR22930:SF85">
    <property type="entry name" value="GH03217P-RELATED"/>
    <property type="match status" value="1"/>
</dbReference>
<evidence type="ECO:0000256" key="8">
    <source>
        <dbReference type="SAM" id="Coils"/>
    </source>
</evidence>
<name>A0A6J8ERM8_MYTCO</name>
<evidence type="ECO:0000256" key="5">
    <source>
        <dbReference type="ARBA" id="ARBA00022723"/>
    </source>
</evidence>
<keyword evidence="7" id="KW-0539">Nucleus</keyword>
<feature type="domain" description="DDE Tnp4" evidence="10">
    <location>
        <begin position="113"/>
        <end position="267"/>
    </location>
</feature>
<organism evidence="11 12">
    <name type="scientific">Mytilus coruscus</name>
    <name type="common">Sea mussel</name>
    <dbReference type="NCBI Taxonomy" id="42192"/>
    <lineage>
        <taxon>Eukaryota</taxon>
        <taxon>Metazoa</taxon>
        <taxon>Spiralia</taxon>
        <taxon>Lophotrochozoa</taxon>
        <taxon>Mollusca</taxon>
        <taxon>Bivalvia</taxon>
        <taxon>Autobranchia</taxon>
        <taxon>Pteriomorphia</taxon>
        <taxon>Mytilida</taxon>
        <taxon>Mytiloidea</taxon>
        <taxon>Mytilidae</taxon>
        <taxon>Mytilinae</taxon>
        <taxon>Mytilus</taxon>
    </lineage>
</organism>
<evidence type="ECO:0000256" key="2">
    <source>
        <dbReference type="ARBA" id="ARBA00004123"/>
    </source>
</evidence>
<accession>A0A6J8ERM8</accession>
<keyword evidence="8" id="KW-0175">Coiled coil</keyword>
<keyword evidence="5" id="KW-0479">Metal-binding</keyword>
<feature type="coiled-coil region" evidence="8">
    <location>
        <begin position="37"/>
        <end position="64"/>
    </location>
</feature>
<comment type="similarity">
    <text evidence="3">Belongs to the HARBI1 family.</text>
</comment>
<evidence type="ECO:0000256" key="1">
    <source>
        <dbReference type="ARBA" id="ARBA00001968"/>
    </source>
</evidence>
<dbReference type="GO" id="GO:0016787">
    <property type="term" value="F:hydrolase activity"/>
    <property type="evidence" value="ECO:0007669"/>
    <property type="project" value="UniProtKB-KW"/>
</dbReference>
<evidence type="ECO:0000256" key="6">
    <source>
        <dbReference type="ARBA" id="ARBA00022801"/>
    </source>
</evidence>
<evidence type="ECO:0000313" key="11">
    <source>
        <dbReference type="EMBL" id="CAC5422456.1"/>
    </source>
</evidence>
<evidence type="ECO:0000256" key="7">
    <source>
        <dbReference type="ARBA" id="ARBA00023242"/>
    </source>
</evidence>
<dbReference type="Pfam" id="PF13359">
    <property type="entry name" value="DDE_Tnp_4"/>
    <property type="match status" value="1"/>
</dbReference>
<comment type="cofactor">
    <cofactor evidence="1">
        <name>a divalent metal cation</name>
        <dbReference type="ChEBI" id="CHEBI:60240"/>
    </cofactor>
</comment>
<comment type="subcellular location">
    <subcellularLocation>
        <location evidence="2">Nucleus</location>
    </subcellularLocation>
</comment>
<dbReference type="GO" id="GO:0004518">
    <property type="term" value="F:nuclease activity"/>
    <property type="evidence" value="ECO:0007669"/>
    <property type="project" value="UniProtKB-KW"/>
</dbReference>
<evidence type="ECO:0000256" key="9">
    <source>
        <dbReference type="SAM" id="MobiDB-lite"/>
    </source>
</evidence>
<dbReference type="OrthoDB" id="6147640at2759"/>
<reference evidence="11 12" key="1">
    <citation type="submission" date="2020-06" db="EMBL/GenBank/DDBJ databases">
        <authorList>
            <person name="Li R."/>
            <person name="Bekaert M."/>
        </authorList>
    </citation>
    <scope>NUCLEOTIDE SEQUENCE [LARGE SCALE GENOMIC DNA]</scope>
    <source>
        <strain evidence="12">wild</strain>
    </source>
</reference>
<evidence type="ECO:0000256" key="3">
    <source>
        <dbReference type="ARBA" id="ARBA00006958"/>
    </source>
</evidence>
<gene>
    <name evidence="11" type="ORF">MCOR_54506</name>
</gene>
<dbReference type="Proteomes" id="UP000507470">
    <property type="component" value="Unassembled WGS sequence"/>
</dbReference>
<keyword evidence="12" id="KW-1185">Reference proteome</keyword>
<protein>
    <recommendedName>
        <fullName evidence="10">DDE Tnp4 domain-containing protein</fullName>
    </recommendedName>
</protein>
<dbReference type="AlphaFoldDB" id="A0A6J8ERM8"/>
<keyword evidence="4" id="KW-0540">Nuclease</keyword>
<sequence length="317" mass="36486">MNISALEDSEEISGSQDLFPAGSDSPQPPRNVNCVNNRQILDMLKKMDGRLEALTNEVRGIKQMLTVTNTRKPSFQMEKLLPKYITWPSRNQIPRTVQKIKEKKGFPGVLGAIDGTHIPIRTPREFHENYINRKSFHSINLQGICDSNMHFLDVFCGWPGSVHDSRVFKNSPIHGIVENNTEKMFPGNTHLLGDSAYGLTTWLMTPFKDYGNLNRNQKRYNFVHSSTRMMIEHAFGALKGRFHRLKFIDMLDLNKAVKVAFICYVLHELCLLQNDDMNEYIEEGVREMEEINNFFEVHNPSDTAESKRRIIVDNLSI</sequence>
<dbReference type="GO" id="GO:0046872">
    <property type="term" value="F:metal ion binding"/>
    <property type="evidence" value="ECO:0007669"/>
    <property type="project" value="UniProtKB-KW"/>
</dbReference>
<dbReference type="InterPro" id="IPR045249">
    <property type="entry name" value="HARBI1-like"/>
</dbReference>
<dbReference type="EMBL" id="CACVKT020009597">
    <property type="protein sequence ID" value="CAC5422456.1"/>
    <property type="molecule type" value="Genomic_DNA"/>
</dbReference>
<evidence type="ECO:0000256" key="4">
    <source>
        <dbReference type="ARBA" id="ARBA00022722"/>
    </source>
</evidence>
<dbReference type="GO" id="GO:0005634">
    <property type="term" value="C:nucleus"/>
    <property type="evidence" value="ECO:0007669"/>
    <property type="project" value="UniProtKB-SubCell"/>
</dbReference>
<proteinExistence type="inferred from homology"/>
<dbReference type="PANTHER" id="PTHR22930">
    <property type="match status" value="1"/>
</dbReference>
<evidence type="ECO:0000259" key="10">
    <source>
        <dbReference type="Pfam" id="PF13359"/>
    </source>
</evidence>
<feature type="region of interest" description="Disordered" evidence="9">
    <location>
        <begin position="1"/>
        <end position="32"/>
    </location>
</feature>
<keyword evidence="6" id="KW-0378">Hydrolase</keyword>
<evidence type="ECO:0000313" key="12">
    <source>
        <dbReference type="Proteomes" id="UP000507470"/>
    </source>
</evidence>
<dbReference type="InterPro" id="IPR027806">
    <property type="entry name" value="HARBI1_dom"/>
</dbReference>